<evidence type="ECO:0000313" key="3">
    <source>
        <dbReference type="Proteomes" id="UP000622797"/>
    </source>
</evidence>
<dbReference type="Pfam" id="PF08241">
    <property type="entry name" value="Methyltransf_11"/>
    <property type="match status" value="1"/>
</dbReference>
<dbReference type="Proteomes" id="UP000622797">
    <property type="component" value="Unassembled WGS sequence"/>
</dbReference>
<dbReference type="InterPro" id="IPR029063">
    <property type="entry name" value="SAM-dependent_MTases_sf"/>
</dbReference>
<gene>
    <name evidence="2" type="ORF">FSARC_10690</name>
</gene>
<dbReference type="CDD" id="cd02440">
    <property type="entry name" value="AdoMet_MTases"/>
    <property type="match status" value="1"/>
</dbReference>
<keyword evidence="3" id="KW-1185">Reference proteome</keyword>
<protein>
    <recommendedName>
        <fullName evidence="1">Methyltransferase type 11 domain-containing protein</fullName>
    </recommendedName>
</protein>
<feature type="domain" description="Methyltransferase type 11" evidence="1">
    <location>
        <begin position="137"/>
        <end position="217"/>
    </location>
</feature>
<dbReference type="InterPro" id="IPR013216">
    <property type="entry name" value="Methyltransf_11"/>
</dbReference>
<organism evidence="2 3">
    <name type="scientific">Fusarium sarcochroum</name>
    <dbReference type="NCBI Taxonomy" id="1208366"/>
    <lineage>
        <taxon>Eukaryota</taxon>
        <taxon>Fungi</taxon>
        <taxon>Dikarya</taxon>
        <taxon>Ascomycota</taxon>
        <taxon>Pezizomycotina</taxon>
        <taxon>Sordariomycetes</taxon>
        <taxon>Hypocreomycetidae</taxon>
        <taxon>Hypocreales</taxon>
        <taxon>Nectriaceae</taxon>
        <taxon>Fusarium</taxon>
        <taxon>Fusarium lateritium species complex</taxon>
    </lineage>
</organism>
<sequence>MAFFTTIKELFGSLIGPYLFMSIPLRFLPSTTLEVLRTADLRIILSPSAFKDIWFSNFWPFVGPQIKTGAEPLVISLLEGRVQNGKPGDDVTSEPIGGICLEIGAGTGLWADMFAKVNTGASRQGDGEVRHRKGGDGVTRVYGIEPNPKSAAALQKRVKEVGLDGIYEVIPTGIESLDDRFEPESVDCIVTILCLCSIPEPEKNIKLLYNSLKKGGRWDYWAGMVTGHGSMSVMSTYKQIIEGSWAMGEI</sequence>
<accession>A0A8H4TKV9</accession>
<dbReference type="GO" id="GO:0008757">
    <property type="term" value="F:S-adenosylmethionine-dependent methyltransferase activity"/>
    <property type="evidence" value="ECO:0007669"/>
    <property type="project" value="InterPro"/>
</dbReference>
<proteinExistence type="predicted"/>
<dbReference type="OrthoDB" id="540004at2759"/>
<dbReference type="Gene3D" id="3.40.50.150">
    <property type="entry name" value="Vaccinia Virus protein VP39"/>
    <property type="match status" value="1"/>
</dbReference>
<evidence type="ECO:0000259" key="1">
    <source>
        <dbReference type="Pfam" id="PF08241"/>
    </source>
</evidence>
<comment type="caution">
    <text evidence="2">The sequence shown here is derived from an EMBL/GenBank/DDBJ whole genome shotgun (WGS) entry which is preliminary data.</text>
</comment>
<dbReference type="AlphaFoldDB" id="A0A8H4TKV9"/>
<dbReference type="EMBL" id="JABEXW010000658">
    <property type="protein sequence ID" value="KAF4959604.1"/>
    <property type="molecule type" value="Genomic_DNA"/>
</dbReference>
<dbReference type="SUPFAM" id="SSF53335">
    <property type="entry name" value="S-adenosyl-L-methionine-dependent methyltransferases"/>
    <property type="match status" value="1"/>
</dbReference>
<evidence type="ECO:0000313" key="2">
    <source>
        <dbReference type="EMBL" id="KAF4959604.1"/>
    </source>
</evidence>
<reference evidence="2" key="1">
    <citation type="journal article" date="2020" name="BMC Genomics">
        <title>Correction to: Identification and distribution of gene clusters required for synthesis of sphingolipid metabolism inhibitors in diverse species of the filamentous fungus Fusarium.</title>
        <authorList>
            <person name="Kim H.S."/>
            <person name="Lohmar J.M."/>
            <person name="Busman M."/>
            <person name="Brown D.W."/>
            <person name="Naumann T.A."/>
            <person name="Divon H.H."/>
            <person name="Lysoe E."/>
            <person name="Uhlig S."/>
            <person name="Proctor R.H."/>
        </authorList>
    </citation>
    <scope>NUCLEOTIDE SEQUENCE</scope>
    <source>
        <strain evidence="2">NRRL 20472</strain>
    </source>
</reference>
<name>A0A8H4TKV9_9HYPO</name>
<reference evidence="2" key="2">
    <citation type="submission" date="2020-05" db="EMBL/GenBank/DDBJ databases">
        <authorList>
            <person name="Kim H.-S."/>
            <person name="Proctor R.H."/>
            <person name="Brown D.W."/>
        </authorList>
    </citation>
    <scope>NUCLEOTIDE SEQUENCE</scope>
    <source>
        <strain evidence="2">NRRL 20472</strain>
    </source>
</reference>